<sequence length="75" mass="8341">MSNTFFDYLYKESKIYIMLKKMLEFKGAKEISSNDQKAVSGGYVPYPCSGPNGSNCYRGGKHCPGSCLNGECIPW</sequence>
<reference evidence="1 2" key="1">
    <citation type="submission" date="2017-06" db="EMBL/GenBank/DDBJ databases">
        <authorList>
            <person name="Kim H.J."/>
            <person name="Triplett B.A."/>
        </authorList>
    </citation>
    <scope>NUCLEOTIDE SEQUENCE [LARGE SCALE GENOMIC DNA]</scope>
    <source>
        <strain evidence="1 2">DSM 25597</strain>
    </source>
</reference>
<accession>A0A238WM62</accession>
<dbReference type="Proteomes" id="UP000198379">
    <property type="component" value="Unassembled WGS sequence"/>
</dbReference>
<protein>
    <submittedName>
        <fullName evidence="1">Uncharacterized protein</fullName>
    </submittedName>
</protein>
<keyword evidence="2" id="KW-1185">Reference proteome</keyword>
<gene>
    <name evidence="1" type="ORF">SAMN06265376_1011153</name>
</gene>
<dbReference type="EMBL" id="FZNY01000001">
    <property type="protein sequence ID" value="SNR46779.1"/>
    <property type="molecule type" value="Genomic_DNA"/>
</dbReference>
<organism evidence="1 2">
    <name type="scientific">Dokdonia pacifica</name>
    <dbReference type="NCBI Taxonomy" id="1627892"/>
    <lineage>
        <taxon>Bacteria</taxon>
        <taxon>Pseudomonadati</taxon>
        <taxon>Bacteroidota</taxon>
        <taxon>Flavobacteriia</taxon>
        <taxon>Flavobacteriales</taxon>
        <taxon>Flavobacteriaceae</taxon>
        <taxon>Dokdonia</taxon>
    </lineage>
</organism>
<evidence type="ECO:0000313" key="2">
    <source>
        <dbReference type="Proteomes" id="UP000198379"/>
    </source>
</evidence>
<name>A0A238WM62_9FLAO</name>
<evidence type="ECO:0000313" key="1">
    <source>
        <dbReference type="EMBL" id="SNR46779.1"/>
    </source>
</evidence>
<dbReference type="AlphaFoldDB" id="A0A238WM62"/>
<proteinExistence type="predicted"/>